<reference evidence="10 11" key="1">
    <citation type="submission" date="2023-11" db="EMBL/GenBank/DDBJ databases">
        <title>Bacillus jintuensis, isolated from a mudflat on the Beibu Gulf coast.</title>
        <authorList>
            <person name="Li M."/>
        </authorList>
    </citation>
    <scope>NUCLEOTIDE SEQUENCE [LARGE SCALE GENOMIC DNA]</scope>
    <source>
        <strain evidence="10 11">31A1R</strain>
    </source>
</reference>
<evidence type="ECO:0000256" key="5">
    <source>
        <dbReference type="ARBA" id="ARBA00022692"/>
    </source>
</evidence>
<dbReference type="EMBL" id="JAXOFX010000001">
    <property type="protein sequence ID" value="MDZ5470286.1"/>
    <property type="molecule type" value="Genomic_DNA"/>
</dbReference>
<evidence type="ECO:0000256" key="8">
    <source>
        <dbReference type="SAM" id="Phobius"/>
    </source>
</evidence>
<feature type="transmembrane region" description="Helical" evidence="8">
    <location>
        <begin position="282"/>
        <end position="301"/>
    </location>
</feature>
<dbReference type="PANTHER" id="PTHR30294">
    <property type="entry name" value="MEMBRANE COMPONENT OF ABC TRANSPORTER YHHJ-RELATED"/>
    <property type="match status" value="1"/>
</dbReference>
<accession>A0ABU5IT38</accession>
<keyword evidence="4" id="KW-1003">Cell membrane</keyword>
<feature type="transmembrane region" description="Helical" evidence="8">
    <location>
        <begin position="173"/>
        <end position="193"/>
    </location>
</feature>
<evidence type="ECO:0000256" key="2">
    <source>
        <dbReference type="ARBA" id="ARBA00007783"/>
    </source>
</evidence>
<dbReference type="InterPro" id="IPR051449">
    <property type="entry name" value="ABC-2_transporter_component"/>
</dbReference>
<dbReference type="Pfam" id="PF12698">
    <property type="entry name" value="ABC2_membrane_3"/>
    <property type="match status" value="1"/>
</dbReference>
<dbReference type="PROSITE" id="PS51012">
    <property type="entry name" value="ABC_TM2"/>
    <property type="match status" value="1"/>
</dbReference>
<dbReference type="InterPro" id="IPR013525">
    <property type="entry name" value="ABC2_TM"/>
</dbReference>
<comment type="caution">
    <text evidence="10">The sequence shown here is derived from an EMBL/GenBank/DDBJ whole genome shotgun (WGS) entry which is preliminary data.</text>
</comment>
<gene>
    <name evidence="10" type="ORF">SM124_00860</name>
</gene>
<dbReference type="InterPro" id="IPR047817">
    <property type="entry name" value="ABC2_TM_bact-type"/>
</dbReference>
<sequence>MRGILWGKFKLLLRKPGPFIATTIICIVFAFLTGTSSQSKIEIPAYSTLPEKEINEILKDLNKSESFSFVIKDEKTVKNAVAEGKIDAGLQLEKNKFTIFHVNYTQNFYLINQYVGQYYEQAFQNQQILDAANHSKEAERILKNINKNPIFELSTSSYKNESDWVYNPGLQSLFGFTLFFAVYTVAYNVVEILKEKQSGVWDRYILSPTSKISMYIGNLLYSFISGYIQIVLIFVVFKFGAGVDFYGSFYKTLILIIPYLFAIVALSILLTSLVKTMGQFNALIPLIGVSFAMLGGAYWPIEVVTSDILITISKFVPITYGMEMLKGATISGLSFQELLYPISILILMGVVMMGIGIRLMENRHV</sequence>
<keyword evidence="6 8" id="KW-1133">Transmembrane helix</keyword>
<feature type="transmembrane region" description="Helical" evidence="8">
    <location>
        <begin position="249"/>
        <end position="270"/>
    </location>
</feature>
<protein>
    <submittedName>
        <fullName evidence="10">ABC transporter permease</fullName>
    </submittedName>
</protein>
<feature type="transmembrane region" description="Helical" evidence="8">
    <location>
        <begin position="338"/>
        <end position="360"/>
    </location>
</feature>
<feature type="transmembrane region" description="Helical" evidence="8">
    <location>
        <begin position="12"/>
        <end position="32"/>
    </location>
</feature>
<keyword evidence="7 8" id="KW-0472">Membrane</keyword>
<dbReference type="Proteomes" id="UP001290455">
    <property type="component" value="Unassembled WGS sequence"/>
</dbReference>
<evidence type="ECO:0000313" key="10">
    <source>
        <dbReference type="EMBL" id="MDZ5470286.1"/>
    </source>
</evidence>
<name>A0ABU5IT38_9BACI</name>
<keyword evidence="11" id="KW-1185">Reference proteome</keyword>
<proteinExistence type="inferred from homology"/>
<keyword evidence="3" id="KW-0813">Transport</keyword>
<comment type="subcellular location">
    <subcellularLocation>
        <location evidence="1">Cell membrane</location>
        <topology evidence="1">Multi-pass membrane protein</topology>
    </subcellularLocation>
</comment>
<evidence type="ECO:0000256" key="3">
    <source>
        <dbReference type="ARBA" id="ARBA00022448"/>
    </source>
</evidence>
<evidence type="ECO:0000259" key="9">
    <source>
        <dbReference type="PROSITE" id="PS51012"/>
    </source>
</evidence>
<comment type="similarity">
    <text evidence="2">Belongs to the ABC-2 integral membrane protein family.</text>
</comment>
<organism evidence="10 11">
    <name type="scientific">Robertmurraya mangrovi</name>
    <dbReference type="NCBI Taxonomy" id="3098077"/>
    <lineage>
        <taxon>Bacteria</taxon>
        <taxon>Bacillati</taxon>
        <taxon>Bacillota</taxon>
        <taxon>Bacilli</taxon>
        <taxon>Bacillales</taxon>
        <taxon>Bacillaceae</taxon>
        <taxon>Robertmurraya</taxon>
    </lineage>
</organism>
<dbReference type="RefSeq" id="WP_322444594.1">
    <property type="nucleotide sequence ID" value="NZ_JAXOFX010000001.1"/>
</dbReference>
<dbReference type="PANTHER" id="PTHR30294:SF29">
    <property type="entry name" value="MULTIDRUG ABC TRANSPORTER PERMEASE YBHS-RELATED"/>
    <property type="match status" value="1"/>
</dbReference>
<evidence type="ECO:0000256" key="1">
    <source>
        <dbReference type="ARBA" id="ARBA00004651"/>
    </source>
</evidence>
<feature type="transmembrane region" description="Helical" evidence="8">
    <location>
        <begin position="214"/>
        <end position="237"/>
    </location>
</feature>
<feature type="domain" description="ABC transmembrane type-2" evidence="9">
    <location>
        <begin position="135"/>
        <end position="363"/>
    </location>
</feature>
<evidence type="ECO:0000256" key="7">
    <source>
        <dbReference type="ARBA" id="ARBA00023136"/>
    </source>
</evidence>
<evidence type="ECO:0000313" key="11">
    <source>
        <dbReference type="Proteomes" id="UP001290455"/>
    </source>
</evidence>
<evidence type="ECO:0000256" key="4">
    <source>
        <dbReference type="ARBA" id="ARBA00022475"/>
    </source>
</evidence>
<keyword evidence="5 8" id="KW-0812">Transmembrane</keyword>
<evidence type="ECO:0000256" key="6">
    <source>
        <dbReference type="ARBA" id="ARBA00022989"/>
    </source>
</evidence>